<comment type="caution">
    <text evidence="1">The sequence shown here is derived from an EMBL/GenBank/DDBJ whole genome shotgun (WGS) entry which is preliminary data.</text>
</comment>
<gene>
    <name evidence="1" type="ORF">K488DRAFT_79359</name>
</gene>
<dbReference type="EMBL" id="MU273599">
    <property type="protein sequence ID" value="KAI0030947.1"/>
    <property type="molecule type" value="Genomic_DNA"/>
</dbReference>
<organism evidence="1 2">
    <name type="scientific">Vararia minispora EC-137</name>
    <dbReference type="NCBI Taxonomy" id="1314806"/>
    <lineage>
        <taxon>Eukaryota</taxon>
        <taxon>Fungi</taxon>
        <taxon>Dikarya</taxon>
        <taxon>Basidiomycota</taxon>
        <taxon>Agaricomycotina</taxon>
        <taxon>Agaricomycetes</taxon>
        <taxon>Russulales</taxon>
        <taxon>Lachnocladiaceae</taxon>
        <taxon>Vararia</taxon>
    </lineage>
</organism>
<reference evidence="1" key="1">
    <citation type="submission" date="2021-02" db="EMBL/GenBank/DDBJ databases">
        <authorList>
            <consortium name="DOE Joint Genome Institute"/>
            <person name="Ahrendt S."/>
            <person name="Looney B.P."/>
            <person name="Miyauchi S."/>
            <person name="Morin E."/>
            <person name="Drula E."/>
            <person name="Courty P.E."/>
            <person name="Chicoki N."/>
            <person name="Fauchery L."/>
            <person name="Kohler A."/>
            <person name="Kuo A."/>
            <person name="Labutti K."/>
            <person name="Pangilinan J."/>
            <person name="Lipzen A."/>
            <person name="Riley R."/>
            <person name="Andreopoulos W."/>
            <person name="He G."/>
            <person name="Johnson J."/>
            <person name="Barry K.W."/>
            <person name="Grigoriev I.V."/>
            <person name="Nagy L."/>
            <person name="Hibbett D."/>
            <person name="Henrissat B."/>
            <person name="Matheny P.B."/>
            <person name="Labbe J."/>
            <person name="Martin F."/>
        </authorList>
    </citation>
    <scope>NUCLEOTIDE SEQUENCE</scope>
    <source>
        <strain evidence="1">EC-137</strain>
    </source>
</reference>
<proteinExistence type="predicted"/>
<evidence type="ECO:0000313" key="2">
    <source>
        <dbReference type="Proteomes" id="UP000814128"/>
    </source>
</evidence>
<reference evidence="1" key="2">
    <citation type="journal article" date="2022" name="New Phytol.">
        <title>Evolutionary transition to the ectomycorrhizal habit in the genomes of a hyperdiverse lineage of mushroom-forming fungi.</title>
        <authorList>
            <person name="Looney B."/>
            <person name="Miyauchi S."/>
            <person name="Morin E."/>
            <person name="Drula E."/>
            <person name="Courty P.E."/>
            <person name="Kohler A."/>
            <person name="Kuo A."/>
            <person name="LaButti K."/>
            <person name="Pangilinan J."/>
            <person name="Lipzen A."/>
            <person name="Riley R."/>
            <person name="Andreopoulos W."/>
            <person name="He G."/>
            <person name="Johnson J."/>
            <person name="Nolan M."/>
            <person name="Tritt A."/>
            <person name="Barry K.W."/>
            <person name="Grigoriev I.V."/>
            <person name="Nagy L.G."/>
            <person name="Hibbett D."/>
            <person name="Henrissat B."/>
            <person name="Matheny P.B."/>
            <person name="Labbe J."/>
            <person name="Martin F.M."/>
        </authorList>
    </citation>
    <scope>NUCLEOTIDE SEQUENCE</scope>
    <source>
        <strain evidence="1">EC-137</strain>
    </source>
</reference>
<accession>A0ACB8QH27</accession>
<protein>
    <submittedName>
        <fullName evidence="1">Gamma-glutamyltranspeptidase</fullName>
    </submittedName>
</protein>
<keyword evidence="2" id="KW-1185">Reference proteome</keyword>
<dbReference type="Proteomes" id="UP000814128">
    <property type="component" value="Unassembled WGS sequence"/>
</dbReference>
<name>A0ACB8QH27_9AGAM</name>
<evidence type="ECO:0000313" key="1">
    <source>
        <dbReference type="EMBL" id="KAI0030947.1"/>
    </source>
</evidence>
<sequence length="556" mass="59901">MSGPRPGLASLSSVRNPAVLVEAKHGAVASENEVCSRIGVDVMKDGGNAVDAAVGTVLCIGVVNMFSSGIGGGGFMTVRLPPSAAGGESEVWEVDFRETAPALANSTMYVGDPTKAQFGGLAVAVPGELRGLGEAHQRWGKLEWSRLVQPSVELAAGFRIGRELGRRINLPLFAPLMLGSKDWRDIFAPEGAILTEGDILRRTNLSRTLATIAEHGPEAFYHGEIAEAIVDKVRAEGGILTMEDLANYKVNVTKALTGTYRDWKVYVPHAPTSGPVLLHMLNLIEYYNLSGEGQTGLNLHRLIEAMKFGFAARTKITDPAFNEDSHRINEISEKSFANYIVKNLTDDRTHPPAYYNPIFDTPEDHGTSHSSVVDKDGMAVSITTTINFVFGSLVLDSITGVILNDEMDDFSVPGMPNGFGLWPSPYNYPEPGKRSLSSTVPLIIENAAGELELVLGGSGGSRIFPAVFQVLLNLEWGYDISAAIEAPRVHNQLYPLFVDADDTYPSDLLDGLRTRGHNVTVQPIDRIAAVVNGVTKKNGRLWAASDSRKNGIAAGY</sequence>